<name>A0A8K0L4I2_9PEZI</name>
<dbReference type="PANTHER" id="PTHR15396:SF1">
    <property type="entry name" value="RIBONUCLEASE P PROTEIN SUBUNIT P40"/>
    <property type="match status" value="1"/>
</dbReference>
<evidence type="ECO:0000256" key="1">
    <source>
        <dbReference type="SAM" id="MobiDB-lite"/>
    </source>
</evidence>
<proteinExistence type="predicted"/>
<dbReference type="EMBL" id="JAESVG020000007">
    <property type="protein sequence ID" value="KAG8625628.1"/>
    <property type="molecule type" value="Genomic_DNA"/>
</dbReference>
<keyword evidence="3" id="KW-1185">Reference proteome</keyword>
<dbReference type="AlphaFoldDB" id="A0A8K0L4I2"/>
<accession>A0A8K0L4I2</accession>
<feature type="region of interest" description="Disordered" evidence="1">
    <location>
        <begin position="237"/>
        <end position="260"/>
    </location>
</feature>
<evidence type="ECO:0000313" key="2">
    <source>
        <dbReference type="EMBL" id="KAG8625628.1"/>
    </source>
</evidence>
<dbReference type="Proteomes" id="UP000809789">
    <property type="component" value="Unassembled WGS sequence"/>
</dbReference>
<evidence type="ECO:0000313" key="3">
    <source>
        <dbReference type="Proteomes" id="UP000809789"/>
    </source>
</evidence>
<feature type="compositionally biased region" description="Basic and acidic residues" evidence="1">
    <location>
        <begin position="348"/>
        <end position="378"/>
    </location>
</feature>
<dbReference type="GO" id="GO:0000172">
    <property type="term" value="C:ribonuclease MRP complex"/>
    <property type="evidence" value="ECO:0007669"/>
    <property type="project" value="TreeGrafter"/>
</dbReference>
<feature type="region of interest" description="Disordered" evidence="1">
    <location>
        <begin position="333"/>
        <end position="429"/>
    </location>
</feature>
<feature type="compositionally biased region" description="Polar residues" evidence="1">
    <location>
        <begin position="417"/>
        <end position="429"/>
    </location>
</feature>
<sequence>MLDIGKDTGPVPKCLFSHNLLPRTIDDQQPPTKRKPFSSILDSPFNHTVDVIVPEHDHANFAEKLRRTTGGWRYARVYLKLKDLIEGEFFDQYIKTGNILLLSEGVSGVDNQYSLHDGVLHLELDKATYERAGLVGKPIATPGRKHFKARYAIDLNLRLPSMVRGRSLFNRVVYAFTHALTETKTWLFYDFDNISLDLDARPTKRQKVSGSAESSEAAVLAEQYGTDTSTASAAVVTNSVKTNDDSTESTSPTEEESQPLKAHHPLLLPLEPDVVSLHHTLIPTFPATLSPDDQPEAAELLEWLSLAMLPSPRLQQGDTCDATLSRYSVPDLTSHLARPEPSGSHGFGRNDEVNGPDDRTHEDVDQSNIHHLEMHGTEYRAPNVSMVGDGDGDISMEPGPSSPVLPHSVPIHPDTTIRGNPSHTHQPPRSQTLQKIHYRAFLPSSLVNKMLITLIHFAQKEKTWAALRVQGFGGKKVMVLLPGDGKGAMVWEY</sequence>
<gene>
    <name evidence="2" type="ORF">KVT40_006029</name>
</gene>
<dbReference type="GO" id="GO:0000171">
    <property type="term" value="F:ribonuclease MRP activity"/>
    <property type="evidence" value="ECO:0007669"/>
    <property type="project" value="TreeGrafter"/>
</dbReference>
<organism evidence="2 3">
    <name type="scientific">Elsinoe batatas</name>
    <dbReference type="NCBI Taxonomy" id="2601811"/>
    <lineage>
        <taxon>Eukaryota</taxon>
        <taxon>Fungi</taxon>
        <taxon>Dikarya</taxon>
        <taxon>Ascomycota</taxon>
        <taxon>Pezizomycotina</taxon>
        <taxon>Dothideomycetes</taxon>
        <taxon>Dothideomycetidae</taxon>
        <taxon>Myriangiales</taxon>
        <taxon>Elsinoaceae</taxon>
        <taxon>Elsinoe</taxon>
    </lineage>
</organism>
<dbReference type="PANTHER" id="PTHR15396">
    <property type="entry name" value="RIBONUCLEASE P PROTEIN SUBUNIT P40"/>
    <property type="match status" value="1"/>
</dbReference>
<dbReference type="OrthoDB" id="63112at2759"/>
<reference evidence="2" key="1">
    <citation type="submission" date="2021-07" db="EMBL/GenBank/DDBJ databases">
        <title>Elsinoe batatas strain:CRI-CJ2 Genome sequencing and assembly.</title>
        <authorList>
            <person name="Huang L."/>
        </authorList>
    </citation>
    <scope>NUCLEOTIDE SEQUENCE</scope>
    <source>
        <strain evidence="2">CRI-CJ2</strain>
    </source>
</reference>
<dbReference type="GO" id="GO:0000447">
    <property type="term" value="P:endonucleolytic cleavage in ITS1 to separate SSU-rRNA from 5.8S rRNA and LSU-rRNA from tricistronic rRNA transcript (SSU-rRNA, 5.8S rRNA, LSU-rRNA)"/>
    <property type="evidence" value="ECO:0007669"/>
    <property type="project" value="TreeGrafter"/>
</dbReference>
<dbReference type="InterPro" id="IPR013893">
    <property type="entry name" value="RNase_P_Rpp40"/>
</dbReference>
<protein>
    <submittedName>
        <fullName evidence="2">Uncharacterized protein</fullName>
    </submittedName>
</protein>
<dbReference type="GO" id="GO:0001682">
    <property type="term" value="P:tRNA 5'-leader removal"/>
    <property type="evidence" value="ECO:0007669"/>
    <property type="project" value="InterPro"/>
</dbReference>
<comment type="caution">
    <text evidence="2">The sequence shown here is derived from an EMBL/GenBank/DDBJ whole genome shotgun (WGS) entry which is preliminary data.</text>
</comment>
<dbReference type="Pfam" id="PF08584">
    <property type="entry name" value="Ribonuc_P_40"/>
    <property type="match status" value="1"/>
</dbReference>
<dbReference type="GO" id="GO:0004526">
    <property type="term" value="F:ribonuclease P activity"/>
    <property type="evidence" value="ECO:0007669"/>
    <property type="project" value="TreeGrafter"/>
</dbReference>
<dbReference type="GO" id="GO:0030681">
    <property type="term" value="C:multimeric ribonuclease P complex"/>
    <property type="evidence" value="ECO:0007669"/>
    <property type="project" value="TreeGrafter"/>
</dbReference>